<feature type="transmembrane region" description="Helical" evidence="4">
    <location>
        <begin position="29"/>
        <end position="46"/>
    </location>
</feature>
<reference evidence="5 6" key="1">
    <citation type="submission" date="2020-11" db="EMBL/GenBank/DDBJ databases">
        <title>Kefir isolates.</title>
        <authorList>
            <person name="Marcisauskas S."/>
            <person name="Kim Y."/>
            <person name="Blasche S."/>
        </authorList>
    </citation>
    <scope>NUCLEOTIDE SEQUENCE [LARGE SCALE GENOMIC DNA]</scope>
    <source>
        <strain evidence="5 6">OG2</strain>
    </source>
</reference>
<proteinExistence type="inferred from homology"/>
<evidence type="ECO:0000256" key="4">
    <source>
        <dbReference type="RuleBase" id="RU367098"/>
    </source>
</evidence>
<comment type="subcellular location">
    <subcellularLocation>
        <location evidence="4">Membrane</location>
        <topology evidence="4">Multi-pass membrane protein</topology>
    </subcellularLocation>
</comment>
<dbReference type="OrthoDB" id="4088121at2759"/>
<comment type="similarity">
    <text evidence="4">Belongs to the AIM11 family.</text>
</comment>
<accession>A0A9P6WA26</accession>
<keyword evidence="1 4" id="KW-0812">Transmembrane</keyword>
<dbReference type="Proteomes" id="UP000750334">
    <property type="component" value="Unassembled WGS sequence"/>
</dbReference>
<dbReference type="InterPro" id="IPR038814">
    <property type="entry name" value="AIM11"/>
</dbReference>
<evidence type="ECO:0000313" key="6">
    <source>
        <dbReference type="Proteomes" id="UP000750334"/>
    </source>
</evidence>
<dbReference type="PANTHER" id="PTHR39136:SF1">
    <property type="entry name" value="ALTERED INHERITANCE OF MITOCHONDRIA PROTEIN 11"/>
    <property type="match status" value="1"/>
</dbReference>
<protein>
    <recommendedName>
        <fullName evidence="4">Altered inheritance of mitochondria protein 11</fullName>
    </recommendedName>
</protein>
<keyword evidence="3 4" id="KW-0472">Membrane</keyword>
<organism evidence="5 6">
    <name type="scientific">Maudiozyma exigua</name>
    <name type="common">Yeast</name>
    <name type="synonym">Kazachstania exigua</name>
    <dbReference type="NCBI Taxonomy" id="34358"/>
    <lineage>
        <taxon>Eukaryota</taxon>
        <taxon>Fungi</taxon>
        <taxon>Dikarya</taxon>
        <taxon>Ascomycota</taxon>
        <taxon>Saccharomycotina</taxon>
        <taxon>Saccharomycetes</taxon>
        <taxon>Saccharomycetales</taxon>
        <taxon>Saccharomycetaceae</taxon>
        <taxon>Maudiozyma</taxon>
    </lineage>
</organism>
<keyword evidence="2 4" id="KW-1133">Transmembrane helix</keyword>
<sequence>MSQDLTGTEINFPLDPNINDKNKRQTQQMLRFFAGTALTLLCSRLIRRTMNNLKYTPKIFHTNNNPPNQIYQGEATKALALSSGLSVGLFSMFIFGGCWFYDVSTLKEFSNGISGFFIRHGMGQQIREIEDSQDSFGSISDILNDEDN</sequence>
<name>A0A9P6WA26_MAUEX</name>
<dbReference type="PANTHER" id="PTHR39136">
    <property type="entry name" value="ALTERED INHERITANCE OF MITOCHONDRIA PROTEIN 11"/>
    <property type="match status" value="1"/>
</dbReference>
<gene>
    <name evidence="4 5" type="primary">AIM11</name>
    <name evidence="5" type="ORF">C6P45_004606</name>
</gene>
<evidence type="ECO:0000313" key="5">
    <source>
        <dbReference type="EMBL" id="KAG0668510.1"/>
    </source>
</evidence>
<dbReference type="AlphaFoldDB" id="A0A9P6WA26"/>
<dbReference type="EMBL" id="PUHR01000065">
    <property type="protein sequence ID" value="KAG0668510.1"/>
    <property type="molecule type" value="Genomic_DNA"/>
</dbReference>
<evidence type="ECO:0000256" key="2">
    <source>
        <dbReference type="ARBA" id="ARBA00022989"/>
    </source>
</evidence>
<feature type="transmembrane region" description="Helical" evidence="4">
    <location>
        <begin position="78"/>
        <end position="101"/>
    </location>
</feature>
<dbReference type="GO" id="GO:0005739">
    <property type="term" value="C:mitochondrion"/>
    <property type="evidence" value="ECO:0007669"/>
    <property type="project" value="TreeGrafter"/>
</dbReference>
<evidence type="ECO:0000256" key="3">
    <source>
        <dbReference type="ARBA" id="ARBA00023136"/>
    </source>
</evidence>
<evidence type="ECO:0000256" key="1">
    <source>
        <dbReference type="ARBA" id="ARBA00022692"/>
    </source>
</evidence>
<dbReference type="GO" id="GO:0016020">
    <property type="term" value="C:membrane"/>
    <property type="evidence" value="ECO:0007669"/>
    <property type="project" value="UniProtKB-SubCell"/>
</dbReference>
<keyword evidence="6" id="KW-1185">Reference proteome</keyword>
<comment type="caution">
    <text evidence="5">The sequence shown here is derived from an EMBL/GenBank/DDBJ whole genome shotgun (WGS) entry which is preliminary data.</text>
</comment>